<dbReference type="SUPFAM" id="SSF56925">
    <property type="entry name" value="OMPA-like"/>
    <property type="match status" value="1"/>
</dbReference>
<name>A0A494RD55_9CAUL</name>
<evidence type="ECO:0000259" key="3">
    <source>
        <dbReference type="Pfam" id="PF13505"/>
    </source>
</evidence>
<reference evidence="4 5" key="1">
    <citation type="submission" date="2018-10" db="EMBL/GenBank/DDBJ databases">
        <title>Complete genome sequence of Brevundimonas naejangsanensis BRV3.</title>
        <authorList>
            <person name="Berrios L."/>
            <person name="Ely B."/>
        </authorList>
    </citation>
    <scope>NUCLEOTIDE SEQUENCE [LARGE SCALE GENOMIC DNA]</scope>
    <source>
        <strain evidence="4 5">BRV3</strain>
    </source>
</reference>
<accession>A0A494RD55</accession>
<dbReference type="RefSeq" id="WP_121481220.1">
    <property type="nucleotide sequence ID" value="NZ_CP032707.1"/>
</dbReference>
<keyword evidence="1 2" id="KW-0732">Signal</keyword>
<keyword evidence="5" id="KW-1185">Reference proteome</keyword>
<feature type="domain" description="Outer membrane protein beta-barrel" evidence="3">
    <location>
        <begin position="7"/>
        <end position="177"/>
    </location>
</feature>
<proteinExistence type="predicted"/>
<evidence type="ECO:0000313" key="4">
    <source>
        <dbReference type="EMBL" id="AYG94061.1"/>
    </source>
</evidence>
<evidence type="ECO:0000256" key="2">
    <source>
        <dbReference type="SAM" id="SignalP"/>
    </source>
</evidence>
<dbReference type="EMBL" id="CP032707">
    <property type="protein sequence ID" value="AYG94061.1"/>
    <property type="molecule type" value="Genomic_DNA"/>
</dbReference>
<organism evidence="4 5">
    <name type="scientific">Brevundimonas naejangsanensis</name>
    <dbReference type="NCBI Taxonomy" id="588932"/>
    <lineage>
        <taxon>Bacteria</taxon>
        <taxon>Pseudomonadati</taxon>
        <taxon>Pseudomonadota</taxon>
        <taxon>Alphaproteobacteria</taxon>
        <taxon>Caulobacterales</taxon>
        <taxon>Caulobacteraceae</taxon>
        <taxon>Brevundimonas</taxon>
    </lineage>
</organism>
<dbReference type="OrthoDB" id="7173051at2"/>
<evidence type="ECO:0000256" key="1">
    <source>
        <dbReference type="ARBA" id="ARBA00022729"/>
    </source>
</evidence>
<dbReference type="InterPro" id="IPR027385">
    <property type="entry name" value="Beta-barrel_OMP"/>
</dbReference>
<gene>
    <name evidence="4" type="ORF">D8I30_01840</name>
</gene>
<dbReference type="Gene3D" id="2.40.160.20">
    <property type="match status" value="1"/>
</dbReference>
<feature type="chain" id="PRO_5019835926" evidence="2">
    <location>
        <begin position="21"/>
        <end position="177"/>
    </location>
</feature>
<evidence type="ECO:0000313" key="5">
    <source>
        <dbReference type="Proteomes" id="UP000276984"/>
    </source>
</evidence>
<sequence length="177" mass="18933">MRNVILAAATLSVFALPAAAQVVQPGGPTYYGTLGYSQLDHSDGDLGAVTGRLGARLNPYLGVEGEASIGVKDDDFTVTGVPGKLEHDYDAAAYVVGILPVTPNFELFARGGYGTTRIKAELGGFESKADGESWNYGVGANYFFDGQNGVRGDWTRRDFTDDGGEVDVYSLNYVRRF</sequence>
<dbReference type="Proteomes" id="UP000276984">
    <property type="component" value="Chromosome"/>
</dbReference>
<dbReference type="InterPro" id="IPR011250">
    <property type="entry name" value="OMP/PagP_B-barrel"/>
</dbReference>
<dbReference type="Pfam" id="PF13505">
    <property type="entry name" value="OMP_b-brl"/>
    <property type="match status" value="1"/>
</dbReference>
<dbReference type="AlphaFoldDB" id="A0A494RD55"/>
<feature type="signal peptide" evidence="2">
    <location>
        <begin position="1"/>
        <end position="20"/>
    </location>
</feature>
<protein>
    <submittedName>
        <fullName evidence="4">Porin family protein</fullName>
    </submittedName>
</protein>